<evidence type="ECO:0000313" key="9">
    <source>
        <dbReference type="Proteomes" id="UP000295497"/>
    </source>
</evidence>
<evidence type="ECO:0000256" key="5">
    <source>
        <dbReference type="ARBA" id="ARBA00048539"/>
    </source>
</evidence>
<comment type="function">
    <text evidence="6">Ligates lysine onto the cytidine present at position 34 of the AUA codon-specific tRNA(Ile) that contains the anticodon CAU, in an ATP-dependent manner. Cytidine is converted to lysidine, thus changing the amino acid specificity of the tRNA from methionine to isoleucine.</text>
</comment>
<comment type="similarity">
    <text evidence="6">Belongs to the tRNA(Ile)-lysidine synthase family.</text>
</comment>
<comment type="catalytic activity">
    <reaction evidence="5 6">
        <text>cytidine(34) in tRNA(Ile2) + L-lysine + ATP = lysidine(34) in tRNA(Ile2) + AMP + diphosphate + H(+)</text>
        <dbReference type="Rhea" id="RHEA:43744"/>
        <dbReference type="Rhea" id="RHEA-COMP:10625"/>
        <dbReference type="Rhea" id="RHEA-COMP:10670"/>
        <dbReference type="ChEBI" id="CHEBI:15378"/>
        <dbReference type="ChEBI" id="CHEBI:30616"/>
        <dbReference type="ChEBI" id="CHEBI:32551"/>
        <dbReference type="ChEBI" id="CHEBI:33019"/>
        <dbReference type="ChEBI" id="CHEBI:82748"/>
        <dbReference type="ChEBI" id="CHEBI:83665"/>
        <dbReference type="ChEBI" id="CHEBI:456215"/>
        <dbReference type="EC" id="6.3.4.19"/>
    </reaction>
</comment>
<dbReference type="PANTHER" id="PTHR43033:SF1">
    <property type="entry name" value="TRNA(ILE)-LYSIDINE SYNTHASE-RELATED"/>
    <property type="match status" value="1"/>
</dbReference>
<organism evidence="8 9">
    <name type="scientific">Sorangium cellulosum</name>
    <name type="common">Polyangium cellulosum</name>
    <dbReference type="NCBI Taxonomy" id="56"/>
    <lineage>
        <taxon>Bacteria</taxon>
        <taxon>Pseudomonadati</taxon>
        <taxon>Myxococcota</taxon>
        <taxon>Polyangia</taxon>
        <taxon>Polyangiales</taxon>
        <taxon>Polyangiaceae</taxon>
        <taxon>Sorangium</taxon>
    </lineage>
</organism>
<protein>
    <recommendedName>
        <fullName evidence="6">tRNA(Ile)-lysidine synthase</fullName>
        <ecNumber evidence="6">6.3.4.19</ecNumber>
    </recommendedName>
    <alternativeName>
        <fullName evidence="6">tRNA(Ile)-2-lysyl-cytidine synthase</fullName>
    </alternativeName>
    <alternativeName>
        <fullName evidence="6">tRNA(Ile)-lysidine synthetase</fullName>
    </alternativeName>
</protein>
<dbReference type="InterPro" id="IPR012094">
    <property type="entry name" value="tRNA_Ile_lys_synt"/>
</dbReference>
<feature type="binding site" evidence="6">
    <location>
        <begin position="46"/>
        <end position="51"/>
    </location>
    <ligand>
        <name>ATP</name>
        <dbReference type="ChEBI" id="CHEBI:30616"/>
    </ligand>
</feature>
<dbReference type="EC" id="6.3.4.19" evidence="6"/>
<dbReference type="PANTHER" id="PTHR43033">
    <property type="entry name" value="TRNA(ILE)-LYSIDINE SYNTHASE-RELATED"/>
    <property type="match status" value="1"/>
</dbReference>
<dbReference type="CDD" id="cd01992">
    <property type="entry name" value="TilS_N"/>
    <property type="match status" value="1"/>
</dbReference>
<evidence type="ECO:0000313" key="8">
    <source>
        <dbReference type="EMBL" id="AUX36573.1"/>
    </source>
</evidence>
<dbReference type="Proteomes" id="UP000295497">
    <property type="component" value="Chromosome"/>
</dbReference>
<proteinExistence type="inferred from homology"/>
<keyword evidence="6" id="KW-0963">Cytoplasm</keyword>
<dbReference type="RefSeq" id="WP_129579354.1">
    <property type="nucleotide sequence ID" value="NZ_CP012672.1"/>
</dbReference>
<dbReference type="HAMAP" id="MF_01161">
    <property type="entry name" value="tRNA_Ile_lys_synt"/>
    <property type="match status" value="1"/>
</dbReference>
<feature type="domain" description="tRNA(Ile)-lysidine/2-thiocytidine synthase N-terminal" evidence="7">
    <location>
        <begin position="41"/>
        <end position="237"/>
    </location>
</feature>
<dbReference type="GO" id="GO:0005737">
    <property type="term" value="C:cytoplasm"/>
    <property type="evidence" value="ECO:0007669"/>
    <property type="project" value="UniProtKB-SubCell"/>
</dbReference>
<keyword evidence="1 6" id="KW-0436">Ligase</keyword>
<gene>
    <name evidence="6 8" type="primary">tilS</name>
    <name evidence="8" type="ORF">SOCE836_087810</name>
</gene>
<dbReference type="NCBIfam" id="TIGR02432">
    <property type="entry name" value="lysidine_TilS_N"/>
    <property type="match status" value="1"/>
</dbReference>
<keyword evidence="2 6" id="KW-0819">tRNA processing</keyword>
<dbReference type="InterPro" id="IPR011063">
    <property type="entry name" value="TilS/TtcA_N"/>
</dbReference>
<evidence type="ECO:0000256" key="3">
    <source>
        <dbReference type="ARBA" id="ARBA00022741"/>
    </source>
</evidence>
<name>A0A4P2R3L4_SORCE</name>
<sequence>MSSSPGPPPPPRRGRSHPPSLIRLAERLIRDERLLARGDVVLCACSGGPDSTALLHVLAMLRRRIGHEVVAHGVDHGLRPAAAAELAIARDLAERLGVPYSSTRVDVAPGANLQARARAARFAALAAASAARGARAIATGHTADDRAETVLLRLLRGAGPRGLAVLPPRALLWTDAAGAAPGAGESGSAAAGVELIRPLLLARRADVLAHLSRHRLAFAEDPSNGDPRFTRVRVRRELLPLLQDLSPAIVEHLCALSDMLAAGRDRRAGGDPAVLDGGEPLSMPLGRAQRLAIERARKLGRPLRVLVRGGGEIALGFPEESSVLIEDRSERRGA</sequence>
<dbReference type="AlphaFoldDB" id="A0A4P2R3L4"/>
<evidence type="ECO:0000256" key="6">
    <source>
        <dbReference type="HAMAP-Rule" id="MF_01161"/>
    </source>
</evidence>
<dbReference type="SUPFAM" id="SSF52402">
    <property type="entry name" value="Adenine nucleotide alpha hydrolases-like"/>
    <property type="match status" value="1"/>
</dbReference>
<evidence type="ECO:0000259" key="7">
    <source>
        <dbReference type="Pfam" id="PF01171"/>
    </source>
</evidence>
<evidence type="ECO:0000256" key="4">
    <source>
        <dbReference type="ARBA" id="ARBA00022840"/>
    </source>
</evidence>
<reference evidence="8 9" key="1">
    <citation type="submission" date="2015-09" db="EMBL/GenBank/DDBJ databases">
        <title>Sorangium comparison.</title>
        <authorList>
            <person name="Zaburannyi N."/>
            <person name="Bunk B."/>
            <person name="Overmann J."/>
            <person name="Mueller R."/>
        </authorList>
    </citation>
    <scope>NUCLEOTIDE SEQUENCE [LARGE SCALE GENOMIC DNA]</scope>
    <source>
        <strain evidence="8 9">So ce836</strain>
    </source>
</reference>
<dbReference type="Gene3D" id="3.40.50.620">
    <property type="entry name" value="HUPs"/>
    <property type="match status" value="1"/>
</dbReference>
<accession>A0A4P2R3L4</accession>
<evidence type="ECO:0000256" key="2">
    <source>
        <dbReference type="ARBA" id="ARBA00022694"/>
    </source>
</evidence>
<dbReference type="InterPro" id="IPR014729">
    <property type="entry name" value="Rossmann-like_a/b/a_fold"/>
</dbReference>
<keyword evidence="3 6" id="KW-0547">Nucleotide-binding</keyword>
<comment type="subcellular location">
    <subcellularLocation>
        <location evidence="6">Cytoplasm</location>
    </subcellularLocation>
</comment>
<dbReference type="InterPro" id="IPR012795">
    <property type="entry name" value="tRNA_Ile_lys_synt_N"/>
</dbReference>
<dbReference type="GO" id="GO:0032267">
    <property type="term" value="F:tRNA(Ile)-lysidine synthase activity"/>
    <property type="evidence" value="ECO:0007669"/>
    <property type="project" value="UniProtKB-EC"/>
</dbReference>
<dbReference type="GO" id="GO:0005524">
    <property type="term" value="F:ATP binding"/>
    <property type="evidence" value="ECO:0007669"/>
    <property type="project" value="UniProtKB-UniRule"/>
</dbReference>
<comment type="domain">
    <text evidence="6">The N-terminal region contains the highly conserved SGGXDS motif, predicted to be a P-loop motif involved in ATP binding.</text>
</comment>
<dbReference type="Pfam" id="PF01171">
    <property type="entry name" value="ATP_bind_3"/>
    <property type="match status" value="1"/>
</dbReference>
<keyword evidence="4 6" id="KW-0067">ATP-binding</keyword>
<dbReference type="EMBL" id="CP012672">
    <property type="protein sequence ID" value="AUX36573.1"/>
    <property type="molecule type" value="Genomic_DNA"/>
</dbReference>
<dbReference type="GO" id="GO:0006400">
    <property type="term" value="P:tRNA modification"/>
    <property type="evidence" value="ECO:0007669"/>
    <property type="project" value="UniProtKB-UniRule"/>
</dbReference>
<evidence type="ECO:0000256" key="1">
    <source>
        <dbReference type="ARBA" id="ARBA00022598"/>
    </source>
</evidence>